<feature type="transmembrane region" description="Helical" evidence="1">
    <location>
        <begin position="7"/>
        <end position="30"/>
    </location>
</feature>
<feature type="transmembrane region" description="Helical" evidence="1">
    <location>
        <begin position="36"/>
        <end position="57"/>
    </location>
</feature>
<feature type="transmembrane region" description="Helical" evidence="1">
    <location>
        <begin position="115"/>
        <end position="137"/>
    </location>
</feature>
<proteinExistence type="predicted"/>
<keyword evidence="1" id="KW-0472">Membrane</keyword>
<evidence type="ECO:0000313" key="3">
    <source>
        <dbReference type="Proteomes" id="UP000245921"/>
    </source>
</evidence>
<dbReference type="RefSeq" id="WP_158274767.1">
    <property type="nucleotide sequence ID" value="NZ_QGGI01000004.1"/>
</dbReference>
<comment type="caution">
    <text evidence="2">The sequence shown here is derived from an EMBL/GenBank/DDBJ whole genome shotgun (WGS) entry which is preliminary data.</text>
</comment>
<keyword evidence="3" id="KW-1185">Reference proteome</keyword>
<dbReference type="InterPro" id="IPR011733">
    <property type="entry name" value="CHP02185_IM"/>
</dbReference>
<evidence type="ECO:0000313" key="2">
    <source>
        <dbReference type="EMBL" id="PWJ95609.1"/>
    </source>
</evidence>
<sequence>MKFKTKDYVFLGITGALYTALYFVIIMSFYAIGLGAFFHIISPGIFALIGGTIITFIVSKCSKFGTFTILSIIIMILMSLFGGGYLPWILTSLTTAILADIISFKFGYKKTLTLGISYGILSVGQAMGSIIPVWFFVDSYKETFERRGMTPEGMNEMINAAKGIMGFYALILVFILAFIGILIGKAILKKHFENQ</sequence>
<gene>
    <name evidence="2" type="ORF">C7380_10423</name>
</gene>
<dbReference type="AlphaFoldDB" id="A0AA45C7W3"/>
<accession>A0AA45C7W3</accession>
<dbReference type="Proteomes" id="UP000245921">
    <property type="component" value="Unassembled WGS sequence"/>
</dbReference>
<feature type="transmembrane region" description="Helical" evidence="1">
    <location>
        <begin position="164"/>
        <end position="188"/>
    </location>
</feature>
<reference evidence="2 3" key="1">
    <citation type="submission" date="2018-05" db="EMBL/GenBank/DDBJ databases">
        <title>Genomic Encyclopedia of Type Strains, Phase IV (KMG-IV): sequencing the most valuable type-strain genomes for metagenomic binning, comparative biology and taxonomic classification.</title>
        <authorList>
            <person name="Goeker M."/>
        </authorList>
    </citation>
    <scope>NUCLEOTIDE SEQUENCE [LARGE SCALE GENOMIC DNA]</scope>
    <source>
        <strain evidence="2 3">DSM 24906</strain>
    </source>
</reference>
<dbReference type="EMBL" id="QGGI01000004">
    <property type="protein sequence ID" value="PWJ95609.1"/>
    <property type="molecule type" value="Genomic_DNA"/>
</dbReference>
<keyword evidence="1" id="KW-0812">Transmembrane</keyword>
<keyword evidence="1" id="KW-1133">Transmembrane helix</keyword>
<name>A0AA45C7W3_9BACT</name>
<evidence type="ECO:0000256" key="1">
    <source>
        <dbReference type="SAM" id="Phobius"/>
    </source>
</evidence>
<dbReference type="Pfam" id="PF09605">
    <property type="entry name" value="Trep_Strep"/>
    <property type="match status" value="1"/>
</dbReference>
<dbReference type="NCBIfam" id="TIGR02185">
    <property type="entry name" value="Trep_Strep"/>
    <property type="match status" value="1"/>
</dbReference>
<protein>
    <submittedName>
        <fullName evidence="2">Energy-coupling factor transport system substrate-specific component</fullName>
    </submittedName>
</protein>
<organism evidence="2 3">
    <name type="scientific">Oceanotoga teriensis</name>
    <dbReference type="NCBI Taxonomy" id="515440"/>
    <lineage>
        <taxon>Bacteria</taxon>
        <taxon>Thermotogati</taxon>
        <taxon>Thermotogota</taxon>
        <taxon>Thermotogae</taxon>
        <taxon>Petrotogales</taxon>
        <taxon>Petrotogaceae</taxon>
        <taxon>Oceanotoga</taxon>
    </lineage>
</organism>
<feature type="transmembrane region" description="Helical" evidence="1">
    <location>
        <begin position="64"/>
        <end position="82"/>
    </location>
</feature>